<dbReference type="PROSITE" id="PS00211">
    <property type="entry name" value="ABC_TRANSPORTER_1"/>
    <property type="match status" value="1"/>
</dbReference>
<comment type="subcellular location">
    <subcellularLocation>
        <location evidence="1">Cell membrane</location>
        <topology evidence="1">Multi-pass membrane protein</topology>
    </subcellularLocation>
</comment>
<feature type="domain" description="ABC transporter" evidence="10">
    <location>
        <begin position="337"/>
        <end position="570"/>
    </location>
</feature>
<dbReference type="Pfam" id="PF00664">
    <property type="entry name" value="ABC_membrane"/>
    <property type="match status" value="1"/>
</dbReference>
<dbReference type="EMBL" id="KC246800">
    <property type="protein sequence ID" value="AHF24630.1"/>
    <property type="molecule type" value="Genomic_DNA"/>
</dbReference>
<dbReference type="Pfam" id="PF00005">
    <property type="entry name" value="ABC_tran"/>
    <property type="match status" value="1"/>
</dbReference>
<evidence type="ECO:0000256" key="9">
    <source>
        <dbReference type="SAM" id="Phobius"/>
    </source>
</evidence>
<dbReference type="AlphaFoldDB" id="W0FNQ0"/>
<keyword evidence="3" id="KW-1003">Cell membrane</keyword>
<dbReference type="Gene3D" id="3.40.50.300">
    <property type="entry name" value="P-loop containing nucleotide triphosphate hydrolases"/>
    <property type="match status" value="1"/>
</dbReference>
<evidence type="ECO:0000313" key="12">
    <source>
        <dbReference type="EMBL" id="AHF24630.1"/>
    </source>
</evidence>
<dbReference type="Gene3D" id="1.20.1560.10">
    <property type="entry name" value="ABC transporter type 1, transmembrane domain"/>
    <property type="match status" value="1"/>
</dbReference>
<organism evidence="12">
    <name type="scientific">uncultured bacterium Contig27</name>
    <dbReference type="NCBI Taxonomy" id="1393547"/>
    <lineage>
        <taxon>Bacteria</taxon>
        <taxon>environmental samples</taxon>
    </lineage>
</organism>
<dbReference type="PROSITE" id="PS50893">
    <property type="entry name" value="ABC_TRANSPORTER_2"/>
    <property type="match status" value="1"/>
</dbReference>
<feature type="transmembrane region" description="Helical" evidence="9">
    <location>
        <begin position="57"/>
        <end position="74"/>
    </location>
</feature>
<dbReference type="FunFam" id="3.40.50.300:FF:000221">
    <property type="entry name" value="Multidrug ABC transporter ATP-binding protein"/>
    <property type="match status" value="1"/>
</dbReference>
<dbReference type="GO" id="GO:0005524">
    <property type="term" value="F:ATP binding"/>
    <property type="evidence" value="ECO:0007669"/>
    <property type="project" value="UniProtKB-KW"/>
</dbReference>
<dbReference type="InterPro" id="IPR017871">
    <property type="entry name" value="ABC_transporter-like_CS"/>
</dbReference>
<keyword evidence="5" id="KW-0547">Nucleotide-binding</keyword>
<dbReference type="GO" id="GO:0005886">
    <property type="term" value="C:plasma membrane"/>
    <property type="evidence" value="ECO:0007669"/>
    <property type="project" value="UniProtKB-SubCell"/>
</dbReference>
<dbReference type="SMART" id="SM00382">
    <property type="entry name" value="AAA"/>
    <property type="match status" value="1"/>
</dbReference>
<dbReference type="PROSITE" id="PS50929">
    <property type="entry name" value="ABC_TM1F"/>
    <property type="match status" value="1"/>
</dbReference>
<keyword evidence="7 9" id="KW-1133">Transmembrane helix</keyword>
<dbReference type="InterPro" id="IPR011527">
    <property type="entry name" value="ABC1_TM_dom"/>
</dbReference>
<dbReference type="CDD" id="cd18542">
    <property type="entry name" value="ABC_6TM_YknU_like"/>
    <property type="match status" value="1"/>
</dbReference>
<feature type="domain" description="ABC transmembrane type-1" evidence="11">
    <location>
        <begin position="21"/>
        <end position="303"/>
    </location>
</feature>
<evidence type="ECO:0000259" key="10">
    <source>
        <dbReference type="PROSITE" id="PS50893"/>
    </source>
</evidence>
<name>W0FNQ0_9BACT</name>
<dbReference type="InterPro" id="IPR036640">
    <property type="entry name" value="ABC1_TM_sf"/>
</dbReference>
<dbReference type="SUPFAM" id="SSF90123">
    <property type="entry name" value="ABC transporter transmembrane region"/>
    <property type="match status" value="1"/>
</dbReference>
<evidence type="ECO:0000256" key="1">
    <source>
        <dbReference type="ARBA" id="ARBA00004651"/>
    </source>
</evidence>
<accession>W0FNQ0</accession>
<reference evidence="12" key="1">
    <citation type="journal article" date="2013" name="PLoS ONE">
        <title>Metagenomic insights into the carbohydrate-active enzymes carried by the microorganisms adhering to solid digesta in the rumen of cows.</title>
        <authorList>
            <person name="Wang L."/>
            <person name="Hatem A."/>
            <person name="Catalyurek U.V."/>
            <person name="Morrison M."/>
            <person name="Yu Z."/>
        </authorList>
    </citation>
    <scope>NUCLEOTIDE SEQUENCE</scope>
</reference>
<proteinExistence type="predicted"/>
<feature type="transmembrane region" description="Helical" evidence="9">
    <location>
        <begin position="240"/>
        <end position="268"/>
    </location>
</feature>
<dbReference type="GO" id="GO:0016887">
    <property type="term" value="F:ATP hydrolysis activity"/>
    <property type="evidence" value="ECO:0007669"/>
    <property type="project" value="InterPro"/>
</dbReference>
<sequence>MRKQFEWLWQNMDAPFRRRHVIALCVCAFTCILLLVNPALSRRLIDDVIMAGNPDPLLSILAVMLAVKLGREGLRYMMVIFLEKASQNVVFNLRRRLFTKMQYNDMPFFDAHRTGDLMTRMSADLDWCRHFLAYIDYRIIDAVCTFLFATVYLVTVNWKLTMLLIVITPVLLVISRFLSRHIRPRFVFMREKLADMNTAAQENIAGNRVVKAFAREEYEKERFEQKNRAFMDSHLRINKLWLSFFPVIELLVNAIQLVTVFVGGLFIIRGELTPGELAIFTGLSWAVSNPMRELGNLINDLQRFSTSAVKVMELYYSVPSIVDAPDAVAHDRLLGQIEFDRVSFSFDNKPVLSDVTFSVQPGQTVAVMGPTGSGKTTMINLLARFYDVTEGAVRVDGCDVKKWKLDELRGGIGTATQDVFLFSDTVEGNIAFGDQSMTLDEVKDFARRADAAEFAEKLPEGYDTIIGERGVGLSGGQRQRIALARALAVRPGILVMDDTTSAVDSETEQYIQDQLRHLPFECTKFIIAQRISSMRDADLILVLQNGRVTEQGTHRELLEKRGYYWQTYCLQYGLPMKEAV</sequence>
<evidence type="ECO:0000256" key="6">
    <source>
        <dbReference type="ARBA" id="ARBA00022840"/>
    </source>
</evidence>
<evidence type="ECO:0000256" key="2">
    <source>
        <dbReference type="ARBA" id="ARBA00022448"/>
    </source>
</evidence>
<feature type="transmembrane region" description="Helical" evidence="9">
    <location>
        <begin position="160"/>
        <end position="179"/>
    </location>
</feature>
<evidence type="ECO:0000256" key="5">
    <source>
        <dbReference type="ARBA" id="ARBA00022741"/>
    </source>
</evidence>
<feature type="transmembrane region" description="Helical" evidence="9">
    <location>
        <begin position="131"/>
        <end position="154"/>
    </location>
</feature>
<dbReference type="GO" id="GO:0015421">
    <property type="term" value="F:ABC-type oligopeptide transporter activity"/>
    <property type="evidence" value="ECO:0007669"/>
    <property type="project" value="TreeGrafter"/>
</dbReference>
<dbReference type="InterPro" id="IPR027417">
    <property type="entry name" value="P-loop_NTPase"/>
</dbReference>
<dbReference type="InterPro" id="IPR039421">
    <property type="entry name" value="Type_1_exporter"/>
</dbReference>
<dbReference type="PANTHER" id="PTHR43394:SF1">
    <property type="entry name" value="ATP-BINDING CASSETTE SUB-FAMILY B MEMBER 10, MITOCHONDRIAL"/>
    <property type="match status" value="1"/>
</dbReference>
<evidence type="ECO:0000256" key="7">
    <source>
        <dbReference type="ARBA" id="ARBA00022989"/>
    </source>
</evidence>
<keyword evidence="2" id="KW-0813">Transport</keyword>
<evidence type="ECO:0000256" key="4">
    <source>
        <dbReference type="ARBA" id="ARBA00022692"/>
    </source>
</evidence>
<dbReference type="SUPFAM" id="SSF52540">
    <property type="entry name" value="P-loop containing nucleoside triphosphate hydrolases"/>
    <property type="match status" value="1"/>
</dbReference>
<keyword evidence="6 12" id="KW-0067">ATP-binding</keyword>
<dbReference type="InterPro" id="IPR003593">
    <property type="entry name" value="AAA+_ATPase"/>
</dbReference>
<keyword evidence="8 9" id="KW-0472">Membrane</keyword>
<dbReference type="InterPro" id="IPR003439">
    <property type="entry name" value="ABC_transporter-like_ATP-bd"/>
</dbReference>
<evidence type="ECO:0000256" key="8">
    <source>
        <dbReference type="ARBA" id="ARBA00023136"/>
    </source>
</evidence>
<dbReference type="PANTHER" id="PTHR43394">
    <property type="entry name" value="ATP-DEPENDENT PERMEASE MDL1, MITOCHONDRIAL"/>
    <property type="match status" value="1"/>
</dbReference>
<keyword evidence="4 9" id="KW-0812">Transmembrane</keyword>
<protein>
    <submittedName>
        <fullName evidence="12">ABC transporter ATP-binding protein</fullName>
    </submittedName>
</protein>
<evidence type="ECO:0000256" key="3">
    <source>
        <dbReference type="ARBA" id="ARBA00022475"/>
    </source>
</evidence>
<evidence type="ECO:0000259" key="11">
    <source>
        <dbReference type="PROSITE" id="PS50929"/>
    </source>
</evidence>